<accession>A0AAV4JLY2</accession>
<dbReference type="SUPFAM" id="SSF49854">
    <property type="entry name" value="Spermadhesin, CUB domain"/>
    <property type="match status" value="1"/>
</dbReference>
<feature type="non-terminal residue" evidence="1">
    <location>
        <position position="77"/>
    </location>
</feature>
<evidence type="ECO:0000313" key="2">
    <source>
        <dbReference type="Proteomes" id="UP000762676"/>
    </source>
</evidence>
<dbReference type="AlphaFoldDB" id="A0AAV4JLY2"/>
<dbReference type="InterPro" id="IPR035914">
    <property type="entry name" value="Sperma_CUB_dom_sf"/>
</dbReference>
<name>A0AAV4JLY2_9GAST</name>
<protein>
    <submittedName>
        <fullName evidence="1">Tolloid-like protein 1</fullName>
    </submittedName>
</protein>
<comment type="caution">
    <text evidence="1">The sequence shown here is derived from an EMBL/GenBank/DDBJ whole genome shotgun (WGS) entry which is preliminary data.</text>
</comment>
<proteinExistence type="predicted"/>
<dbReference type="Gene3D" id="2.60.120.290">
    <property type="entry name" value="Spermadhesin, CUB domain"/>
    <property type="match status" value="1"/>
</dbReference>
<keyword evidence="2" id="KW-1185">Reference proteome</keyword>
<organism evidence="1 2">
    <name type="scientific">Elysia marginata</name>
    <dbReference type="NCBI Taxonomy" id="1093978"/>
    <lineage>
        <taxon>Eukaryota</taxon>
        <taxon>Metazoa</taxon>
        <taxon>Spiralia</taxon>
        <taxon>Lophotrochozoa</taxon>
        <taxon>Mollusca</taxon>
        <taxon>Gastropoda</taxon>
        <taxon>Heterobranchia</taxon>
        <taxon>Euthyneura</taxon>
        <taxon>Panpulmonata</taxon>
        <taxon>Sacoglossa</taxon>
        <taxon>Placobranchoidea</taxon>
        <taxon>Plakobranchidae</taxon>
        <taxon>Elysia</taxon>
    </lineage>
</organism>
<sequence length="77" mass="8668">MIYDGSSTSDEVIAKLCGTYNSSTVLYSTSNNLRLDFVTGEGRLEMDAEPMNTNADYKFVRKGFNISYEFSDRFVAL</sequence>
<dbReference type="EMBL" id="BMAT01003340">
    <property type="protein sequence ID" value="GFS23774.1"/>
    <property type="molecule type" value="Genomic_DNA"/>
</dbReference>
<reference evidence="1 2" key="1">
    <citation type="journal article" date="2021" name="Elife">
        <title>Chloroplast acquisition without the gene transfer in kleptoplastic sea slugs, Plakobranchus ocellatus.</title>
        <authorList>
            <person name="Maeda T."/>
            <person name="Takahashi S."/>
            <person name="Yoshida T."/>
            <person name="Shimamura S."/>
            <person name="Takaki Y."/>
            <person name="Nagai Y."/>
            <person name="Toyoda A."/>
            <person name="Suzuki Y."/>
            <person name="Arimoto A."/>
            <person name="Ishii H."/>
            <person name="Satoh N."/>
            <person name="Nishiyama T."/>
            <person name="Hasebe M."/>
            <person name="Maruyama T."/>
            <person name="Minagawa J."/>
            <person name="Obokata J."/>
            <person name="Shigenobu S."/>
        </authorList>
    </citation>
    <scope>NUCLEOTIDE SEQUENCE [LARGE SCALE GENOMIC DNA]</scope>
</reference>
<dbReference type="Proteomes" id="UP000762676">
    <property type="component" value="Unassembled WGS sequence"/>
</dbReference>
<gene>
    <name evidence="1" type="ORF">ElyMa_001647900</name>
</gene>
<evidence type="ECO:0000313" key="1">
    <source>
        <dbReference type="EMBL" id="GFS23774.1"/>
    </source>
</evidence>